<dbReference type="Gene3D" id="3.40.366.10">
    <property type="entry name" value="Malonyl-Coenzyme A Acyl Carrier Protein, domain 2"/>
    <property type="match status" value="1"/>
</dbReference>
<evidence type="ECO:0000313" key="7">
    <source>
        <dbReference type="EMBL" id="MEU0156297.1"/>
    </source>
</evidence>
<evidence type="ECO:0000259" key="6">
    <source>
        <dbReference type="SMART" id="SM00827"/>
    </source>
</evidence>
<evidence type="ECO:0000256" key="4">
    <source>
        <dbReference type="ARBA" id="ARBA00023315"/>
    </source>
</evidence>
<gene>
    <name evidence="7" type="ORF">ABZ071_31330</name>
</gene>
<dbReference type="InterPro" id="IPR016035">
    <property type="entry name" value="Acyl_Trfase/lysoPLipase"/>
</dbReference>
<evidence type="ECO:0000256" key="1">
    <source>
        <dbReference type="ARBA" id="ARBA00008217"/>
    </source>
</evidence>
<comment type="similarity">
    <text evidence="1">Belongs to the FabD family.</text>
</comment>
<evidence type="ECO:0000256" key="2">
    <source>
        <dbReference type="ARBA" id="ARBA00013258"/>
    </source>
</evidence>
<reference evidence="7 8" key="1">
    <citation type="submission" date="2024-06" db="EMBL/GenBank/DDBJ databases">
        <title>The Natural Products Discovery Center: Release of the First 8490 Sequenced Strains for Exploring Actinobacteria Biosynthetic Diversity.</title>
        <authorList>
            <person name="Kalkreuter E."/>
            <person name="Kautsar S.A."/>
            <person name="Yang D."/>
            <person name="Bader C.D."/>
            <person name="Teijaro C.N."/>
            <person name="Fluegel L."/>
            <person name="Davis C.M."/>
            <person name="Simpson J.R."/>
            <person name="Lauterbach L."/>
            <person name="Steele A.D."/>
            <person name="Gui C."/>
            <person name="Meng S."/>
            <person name="Li G."/>
            <person name="Viehrig K."/>
            <person name="Ye F."/>
            <person name="Su P."/>
            <person name="Kiefer A.F."/>
            <person name="Nichols A."/>
            <person name="Cepeda A.J."/>
            <person name="Yan W."/>
            <person name="Fan B."/>
            <person name="Jiang Y."/>
            <person name="Adhikari A."/>
            <person name="Zheng C.-J."/>
            <person name="Schuster L."/>
            <person name="Cowan T.M."/>
            <person name="Smanski M.J."/>
            <person name="Chevrette M.G."/>
            <person name="De Carvalho L.P.S."/>
            <person name="Shen B."/>
        </authorList>
    </citation>
    <scope>NUCLEOTIDE SEQUENCE [LARGE SCALE GENOMIC DNA]</scope>
    <source>
        <strain evidence="7 8">NPDC006286</strain>
    </source>
</reference>
<comment type="catalytic activity">
    <reaction evidence="5">
        <text>holo-[ACP] + malonyl-CoA = malonyl-[ACP] + CoA</text>
        <dbReference type="Rhea" id="RHEA:41792"/>
        <dbReference type="Rhea" id="RHEA-COMP:9623"/>
        <dbReference type="Rhea" id="RHEA-COMP:9685"/>
        <dbReference type="ChEBI" id="CHEBI:57287"/>
        <dbReference type="ChEBI" id="CHEBI:57384"/>
        <dbReference type="ChEBI" id="CHEBI:64479"/>
        <dbReference type="ChEBI" id="CHEBI:78449"/>
        <dbReference type="EC" id="2.3.1.39"/>
    </reaction>
</comment>
<evidence type="ECO:0000313" key="8">
    <source>
        <dbReference type="Proteomes" id="UP001550348"/>
    </source>
</evidence>
<dbReference type="InterPro" id="IPR016036">
    <property type="entry name" value="Malonyl_transacylase_ACP-bd"/>
</dbReference>
<dbReference type="PANTHER" id="PTHR42681:SF1">
    <property type="entry name" value="MALONYL-COA-ACYL CARRIER PROTEIN TRANSACYLASE, MITOCHONDRIAL"/>
    <property type="match status" value="1"/>
</dbReference>
<dbReference type="GO" id="GO:0016746">
    <property type="term" value="F:acyltransferase activity"/>
    <property type="evidence" value="ECO:0007669"/>
    <property type="project" value="UniProtKB-KW"/>
</dbReference>
<sequence>MFPGQGSQRVGMGGTLFARFADLTATADEVLGYSIEESCMVGRRLADTRYAQPAIFVVNALAAHRHIADSPEPYEFFAGHSLGEYNALVAAGVLDFRSALELVRIRGQLMSRIRVGGMAVVHGLDAEAIEQTLRRAGCTGVFLANHNSDRQMVVAGHSAELAVATTALKRAGAAQVAPLAVSGPFHTPLMTPAVEPFRKTLSRYEFHNGKAAVISSVTGKPLQCEFAADLLSEQISNPVVWTEVVRTLRVAGVTQFDEVNGTILSGLMRDIN</sequence>
<dbReference type="RefSeq" id="WP_355667819.1">
    <property type="nucleotide sequence ID" value="NZ_JBEXRX010000170.1"/>
</dbReference>
<dbReference type="InterPro" id="IPR001227">
    <property type="entry name" value="Ac_transferase_dom_sf"/>
</dbReference>
<name>A0ABV2VWC4_9ACTN</name>
<dbReference type="SUPFAM" id="SSF55048">
    <property type="entry name" value="Probable ACP-binding domain of malonyl-CoA ACP transacylase"/>
    <property type="match status" value="1"/>
</dbReference>
<proteinExistence type="inferred from homology"/>
<dbReference type="PIRSF" id="PIRSF000446">
    <property type="entry name" value="Mct"/>
    <property type="match status" value="1"/>
</dbReference>
<protein>
    <recommendedName>
        <fullName evidence="2">[acyl-carrier-protein] S-malonyltransferase</fullName>
        <ecNumber evidence="2">2.3.1.39</ecNumber>
    </recommendedName>
</protein>
<dbReference type="SMART" id="SM00827">
    <property type="entry name" value="PKS_AT"/>
    <property type="match status" value="1"/>
</dbReference>
<dbReference type="EMBL" id="JBEXRX010000170">
    <property type="protein sequence ID" value="MEU0156297.1"/>
    <property type="molecule type" value="Genomic_DNA"/>
</dbReference>
<keyword evidence="4 7" id="KW-0012">Acyltransferase</keyword>
<evidence type="ECO:0000256" key="3">
    <source>
        <dbReference type="ARBA" id="ARBA00022679"/>
    </source>
</evidence>
<comment type="caution">
    <text evidence="7">The sequence shown here is derived from an EMBL/GenBank/DDBJ whole genome shotgun (WGS) entry which is preliminary data.</text>
</comment>
<dbReference type="InterPro" id="IPR014043">
    <property type="entry name" value="Acyl_transferase_dom"/>
</dbReference>
<dbReference type="PANTHER" id="PTHR42681">
    <property type="entry name" value="MALONYL-COA-ACYL CARRIER PROTEIN TRANSACYLASE, MITOCHONDRIAL"/>
    <property type="match status" value="1"/>
</dbReference>
<dbReference type="Proteomes" id="UP001550348">
    <property type="component" value="Unassembled WGS sequence"/>
</dbReference>
<dbReference type="InterPro" id="IPR024925">
    <property type="entry name" value="Malonyl_CoA-ACP_transAc"/>
</dbReference>
<keyword evidence="3" id="KW-0808">Transferase</keyword>
<organism evidence="7 8">
    <name type="scientific">Micromonospora fulviviridis</name>
    <dbReference type="NCBI Taxonomy" id="47860"/>
    <lineage>
        <taxon>Bacteria</taxon>
        <taxon>Bacillati</taxon>
        <taxon>Actinomycetota</taxon>
        <taxon>Actinomycetes</taxon>
        <taxon>Micromonosporales</taxon>
        <taxon>Micromonosporaceae</taxon>
        <taxon>Micromonospora</taxon>
    </lineage>
</organism>
<dbReference type="Pfam" id="PF00698">
    <property type="entry name" value="Acyl_transf_1"/>
    <property type="match status" value="1"/>
</dbReference>
<accession>A0ABV2VWC4</accession>
<dbReference type="SUPFAM" id="SSF52151">
    <property type="entry name" value="FabD/lysophospholipase-like"/>
    <property type="match status" value="1"/>
</dbReference>
<feature type="domain" description="Malonyl-CoA:ACP transacylase (MAT)" evidence="6">
    <location>
        <begin position="1"/>
        <end position="271"/>
    </location>
</feature>
<keyword evidence="8" id="KW-1185">Reference proteome</keyword>
<dbReference type="EC" id="2.3.1.39" evidence="2"/>
<dbReference type="InterPro" id="IPR050858">
    <property type="entry name" value="Mal-CoA-ACP_Trans/PKS_FabD"/>
</dbReference>
<dbReference type="Gene3D" id="3.30.70.250">
    <property type="entry name" value="Malonyl-CoA ACP transacylase, ACP-binding"/>
    <property type="match status" value="1"/>
</dbReference>
<evidence type="ECO:0000256" key="5">
    <source>
        <dbReference type="ARBA" id="ARBA00048462"/>
    </source>
</evidence>